<dbReference type="PANTHER" id="PTHR13261">
    <property type="entry name" value="BRCA2 AND CDKN1A INTERACTING PROTEIN"/>
    <property type="match status" value="1"/>
</dbReference>
<protein>
    <submittedName>
        <fullName evidence="4">Protein BCCIP homolog isoform X1</fullName>
    </submittedName>
</protein>
<feature type="compositionally biased region" description="Basic residues" evidence="2">
    <location>
        <begin position="14"/>
        <end position="23"/>
    </location>
</feature>
<evidence type="ECO:0000313" key="3">
    <source>
        <dbReference type="Proteomes" id="UP000087766"/>
    </source>
</evidence>
<dbReference type="InterPro" id="IPR025602">
    <property type="entry name" value="BCP1_family"/>
</dbReference>
<sequence>MHYKVLKSNAKTLPRSKRRRQRPKSWPITFSPFARSLARMHSLPAPKRRSQNPNPTRPVMKPQSSQSSHHHLDGVVGEDFSKPEHSESSDEDSDGVVQADFSFFDPKPDDFHGVKTLLQNYLYNEEWDLSDFVELILEQTTVGTVVKIEDDEDEGIFALVTALNFYRYREHRCIVTLKDFLLHKAHQEKGVADKLRLLLVEQERDVALLVSQRMVNLPPQLLPPLYDALFDEVLWATEDEPTEELRNSFKFKHYIILSKVYVLKKAAENDSEERIIYLNIEDEILHKLSSWSFYFPLQSQQLAPHELRNYRSMGLIMAVEADKIPKFRQELASLINET</sequence>
<organism evidence="3 4">
    <name type="scientific">Vigna radiata var. radiata</name>
    <name type="common">Mung bean</name>
    <name type="synonym">Phaseolus aureus</name>
    <dbReference type="NCBI Taxonomy" id="3916"/>
    <lineage>
        <taxon>Eukaryota</taxon>
        <taxon>Viridiplantae</taxon>
        <taxon>Streptophyta</taxon>
        <taxon>Embryophyta</taxon>
        <taxon>Tracheophyta</taxon>
        <taxon>Spermatophyta</taxon>
        <taxon>Magnoliopsida</taxon>
        <taxon>eudicotyledons</taxon>
        <taxon>Gunneridae</taxon>
        <taxon>Pentapetalae</taxon>
        <taxon>rosids</taxon>
        <taxon>fabids</taxon>
        <taxon>Fabales</taxon>
        <taxon>Fabaceae</taxon>
        <taxon>Papilionoideae</taxon>
        <taxon>50 kb inversion clade</taxon>
        <taxon>NPAAA clade</taxon>
        <taxon>indigoferoid/millettioid clade</taxon>
        <taxon>Phaseoleae</taxon>
        <taxon>Vigna</taxon>
    </lineage>
</organism>
<dbReference type="RefSeq" id="XP_014498588.1">
    <property type="nucleotide sequence ID" value="XM_014643102.2"/>
</dbReference>
<proteinExistence type="inferred from homology"/>
<dbReference type="PANTHER" id="PTHR13261:SF0">
    <property type="entry name" value="BRCA2 AND CDKN1A-INTERACTING PROTEIN"/>
    <property type="match status" value="1"/>
</dbReference>
<dbReference type="GeneID" id="106759769"/>
<dbReference type="KEGG" id="vra:106759769"/>
<feature type="region of interest" description="Disordered" evidence="2">
    <location>
        <begin position="1"/>
        <end position="95"/>
    </location>
</feature>
<accession>A0A1S3TXV1</accession>
<evidence type="ECO:0000256" key="2">
    <source>
        <dbReference type="SAM" id="MobiDB-lite"/>
    </source>
</evidence>
<reference evidence="4" key="2">
    <citation type="submission" date="2025-08" db="UniProtKB">
        <authorList>
            <consortium name="RefSeq"/>
        </authorList>
    </citation>
    <scope>IDENTIFICATION</scope>
    <source>
        <tissue evidence="4">Leaf</tissue>
    </source>
</reference>
<evidence type="ECO:0000256" key="1">
    <source>
        <dbReference type="ARBA" id="ARBA00006781"/>
    </source>
</evidence>
<feature type="compositionally biased region" description="Basic and acidic residues" evidence="2">
    <location>
        <begin position="79"/>
        <end position="88"/>
    </location>
</feature>
<gene>
    <name evidence="4" type="primary">LOC106759769</name>
</gene>
<dbReference type="OrthoDB" id="27543at2759"/>
<dbReference type="GO" id="GO:0005634">
    <property type="term" value="C:nucleus"/>
    <property type="evidence" value="ECO:0007669"/>
    <property type="project" value="TreeGrafter"/>
</dbReference>
<dbReference type="Proteomes" id="UP000087766">
    <property type="component" value="Chromosome 5"/>
</dbReference>
<comment type="similarity">
    <text evidence="1">Belongs to the BCP1 family.</text>
</comment>
<reference evidence="3" key="1">
    <citation type="journal article" date="2014" name="Nat. Commun.">
        <title>Genome sequence of mungbean and insights into evolution within Vigna species.</title>
        <authorList>
            <person name="Kang Y.J."/>
            <person name="Kim S.K."/>
            <person name="Kim M.Y."/>
            <person name="Lestari P."/>
            <person name="Kim K.H."/>
            <person name="Ha B.K."/>
            <person name="Jun T.H."/>
            <person name="Hwang W.J."/>
            <person name="Lee T."/>
            <person name="Lee J."/>
            <person name="Shim S."/>
            <person name="Yoon M.Y."/>
            <person name="Jang Y.E."/>
            <person name="Han K.S."/>
            <person name="Taeprayoon P."/>
            <person name="Yoon N."/>
            <person name="Somta P."/>
            <person name="Tanya P."/>
            <person name="Kim K.S."/>
            <person name="Gwag J.G."/>
            <person name="Moon J.K."/>
            <person name="Lee Y.H."/>
            <person name="Park B.S."/>
            <person name="Bombarely A."/>
            <person name="Doyle J.J."/>
            <person name="Jackson S.A."/>
            <person name="Schafleitner R."/>
            <person name="Srinives P."/>
            <person name="Varshney R.K."/>
            <person name="Lee S.H."/>
        </authorList>
    </citation>
    <scope>NUCLEOTIDE SEQUENCE [LARGE SCALE GENOMIC DNA]</scope>
    <source>
        <strain evidence="3">cv. VC1973A</strain>
    </source>
</reference>
<dbReference type="Pfam" id="PF13862">
    <property type="entry name" value="BCCIP"/>
    <property type="match status" value="1"/>
</dbReference>
<keyword evidence="3" id="KW-1185">Reference proteome</keyword>
<dbReference type="AlphaFoldDB" id="A0A1S3TXV1"/>
<dbReference type="STRING" id="3916.A0A1S3TXV1"/>
<name>A0A1S3TXV1_VIGRR</name>
<evidence type="ECO:0000313" key="4">
    <source>
        <dbReference type="RefSeq" id="XP_014498588.1"/>
    </source>
</evidence>